<accession>A0A1R3GCA4</accession>
<dbReference type="AlphaFoldDB" id="A0A1R3GCA4"/>
<dbReference type="SUPFAM" id="SSF56112">
    <property type="entry name" value="Protein kinase-like (PK-like)"/>
    <property type="match status" value="1"/>
</dbReference>
<dbReference type="GO" id="GO:0005886">
    <property type="term" value="C:plasma membrane"/>
    <property type="evidence" value="ECO:0007669"/>
    <property type="project" value="TreeGrafter"/>
</dbReference>
<evidence type="ECO:0000256" key="5">
    <source>
        <dbReference type="ARBA" id="ARBA00022840"/>
    </source>
</evidence>
<dbReference type="InterPro" id="IPR000719">
    <property type="entry name" value="Prot_kinase_dom"/>
</dbReference>
<keyword evidence="2" id="KW-0808">Transferase</keyword>
<keyword evidence="4" id="KW-0418">Kinase</keyword>
<keyword evidence="3" id="KW-0547">Nucleotide-binding</keyword>
<evidence type="ECO:0000256" key="4">
    <source>
        <dbReference type="ARBA" id="ARBA00022777"/>
    </source>
</evidence>
<dbReference type="GO" id="GO:0004674">
    <property type="term" value="F:protein serine/threonine kinase activity"/>
    <property type="evidence" value="ECO:0007669"/>
    <property type="project" value="UniProtKB-KW"/>
</dbReference>
<proteinExistence type="predicted"/>
<dbReference type="PROSITE" id="PS50011">
    <property type="entry name" value="PROTEIN_KINASE_DOM"/>
    <property type="match status" value="1"/>
</dbReference>
<name>A0A1R3GCA4_9ROSI</name>
<evidence type="ECO:0000256" key="2">
    <source>
        <dbReference type="ARBA" id="ARBA00022679"/>
    </source>
</evidence>
<dbReference type="EMBL" id="AWUE01022860">
    <property type="protein sequence ID" value="OMO55697.1"/>
    <property type="molecule type" value="Genomic_DNA"/>
</dbReference>
<evidence type="ECO:0000313" key="7">
    <source>
        <dbReference type="EMBL" id="OMO55697.1"/>
    </source>
</evidence>
<dbReference type="STRING" id="93759.A0A1R3GCA4"/>
<feature type="domain" description="Protein kinase" evidence="6">
    <location>
        <begin position="1"/>
        <end position="117"/>
    </location>
</feature>
<dbReference type="OrthoDB" id="999903at2759"/>
<dbReference type="Pfam" id="PF07714">
    <property type="entry name" value="PK_Tyr_Ser-Thr"/>
    <property type="match status" value="1"/>
</dbReference>
<keyword evidence="8" id="KW-1185">Reference proteome</keyword>
<dbReference type="PANTHER" id="PTHR27002">
    <property type="entry name" value="RECEPTOR-LIKE SERINE/THREONINE-PROTEIN KINASE SD1-8"/>
    <property type="match status" value="1"/>
</dbReference>
<evidence type="ECO:0000256" key="1">
    <source>
        <dbReference type="ARBA" id="ARBA00022527"/>
    </source>
</evidence>
<dbReference type="GO" id="GO:0042742">
    <property type="term" value="P:defense response to bacterium"/>
    <property type="evidence" value="ECO:0007669"/>
    <property type="project" value="TreeGrafter"/>
</dbReference>
<evidence type="ECO:0000259" key="6">
    <source>
        <dbReference type="PROSITE" id="PS50011"/>
    </source>
</evidence>
<keyword evidence="1" id="KW-0723">Serine/threonine-protein kinase</keyword>
<evidence type="ECO:0000313" key="8">
    <source>
        <dbReference type="Proteomes" id="UP000187203"/>
    </source>
</evidence>
<reference evidence="8" key="1">
    <citation type="submission" date="2013-09" db="EMBL/GenBank/DDBJ databases">
        <title>Corchorus olitorius genome sequencing.</title>
        <authorList>
            <person name="Alam M."/>
            <person name="Haque M.S."/>
            <person name="Islam M.S."/>
            <person name="Emdad E.M."/>
            <person name="Islam M.M."/>
            <person name="Ahmed B."/>
            <person name="Halim A."/>
            <person name="Hossen Q.M.M."/>
            <person name="Hossain M.Z."/>
            <person name="Ahmed R."/>
            <person name="Khan M.M."/>
            <person name="Islam R."/>
            <person name="Rashid M.M."/>
            <person name="Khan S.A."/>
            <person name="Rahman M.S."/>
            <person name="Alam M."/>
            <person name="Yahiya A.S."/>
            <person name="Khan M.S."/>
            <person name="Azam M.S."/>
            <person name="Haque T."/>
            <person name="Lashkar M.Z.H."/>
            <person name="Akhand A.I."/>
            <person name="Morshed G."/>
            <person name="Roy S."/>
            <person name="Uddin K.S."/>
            <person name="Rabeya T."/>
            <person name="Hossain A.S."/>
            <person name="Chowdhury A."/>
            <person name="Snigdha A.R."/>
            <person name="Mortoza M.S."/>
            <person name="Matin S.A."/>
            <person name="Hoque S.M.E."/>
            <person name="Islam M.K."/>
            <person name="Roy D.K."/>
            <person name="Haider R."/>
            <person name="Moosa M.M."/>
            <person name="Elias S.M."/>
            <person name="Hasan A.M."/>
            <person name="Jahan S."/>
            <person name="Shafiuddin M."/>
            <person name="Mahmood N."/>
            <person name="Shommy N.S."/>
        </authorList>
    </citation>
    <scope>NUCLEOTIDE SEQUENCE [LARGE SCALE GENOMIC DNA]</scope>
    <source>
        <strain evidence="8">cv. O-4</strain>
    </source>
</reference>
<evidence type="ECO:0000256" key="3">
    <source>
        <dbReference type="ARBA" id="ARBA00022741"/>
    </source>
</evidence>
<gene>
    <name evidence="7" type="ORF">COLO4_35893</name>
</gene>
<dbReference type="PANTHER" id="PTHR27002:SF1061">
    <property type="entry name" value="CYSTEINE-RICH RECEPTOR-LIKE PROTEIN KINASE 35"/>
    <property type="match status" value="1"/>
</dbReference>
<dbReference type="InterPro" id="IPR011009">
    <property type="entry name" value="Kinase-like_dom_sf"/>
</dbReference>
<organism evidence="7 8">
    <name type="scientific">Corchorus olitorius</name>
    <dbReference type="NCBI Taxonomy" id="93759"/>
    <lineage>
        <taxon>Eukaryota</taxon>
        <taxon>Viridiplantae</taxon>
        <taxon>Streptophyta</taxon>
        <taxon>Embryophyta</taxon>
        <taxon>Tracheophyta</taxon>
        <taxon>Spermatophyta</taxon>
        <taxon>Magnoliopsida</taxon>
        <taxon>eudicotyledons</taxon>
        <taxon>Gunneridae</taxon>
        <taxon>Pentapetalae</taxon>
        <taxon>rosids</taxon>
        <taxon>malvids</taxon>
        <taxon>Malvales</taxon>
        <taxon>Malvaceae</taxon>
        <taxon>Grewioideae</taxon>
        <taxon>Apeibeae</taxon>
        <taxon>Corchorus</taxon>
    </lineage>
</organism>
<dbReference type="GO" id="GO:0005524">
    <property type="term" value="F:ATP binding"/>
    <property type="evidence" value="ECO:0007669"/>
    <property type="project" value="UniProtKB-KW"/>
</dbReference>
<dbReference type="Proteomes" id="UP000187203">
    <property type="component" value="Unassembled WGS sequence"/>
</dbReference>
<protein>
    <recommendedName>
        <fullName evidence="6">Protein kinase domain-containing protein</fullName>
    </recommendedName>
</protein>
<keyword evidence="5" id="KW-0067">ATP-binding</keyword>
<sequence length="170" mass="18811">MARIFGVDQSQGNTSRIVGTYGYMPPEYAMHGQFSVKSDVYSFGVIVLEIITGKKNNNFQETEEAEDLLNYMNPSLRSYYSREEVIRCIHIGLLCVQEDPSERPTMASVILMLNNYSVTLQAPNAPPSILIPATDSNFPINSEFVSSDQSAINSTSVSINEASISELDAR</sequence>
<dbReference type="InterPro" id="IPR001245">
    <property type="entry name" value="Ser-Thr/Tyr_kinase_cat_dom"/>
</dbReference>
<comment type="caution">
    <text evidence="7">The sequence shown here is derived from an EMBL/GenBank/DDBJ whole genome shotgun (WGS) entry which is preliminary data.</text>
</comment>
<dbReference type="Gene3D" id="1.10.510.10">
    <property type="entry name" value="Transferase(Phosphotransferase) domain 1"/>
    <property type="match status" value="1"/>
</dbReference>